<evidence type="ECO:0000313" key="3">
    <source>
        <dbReference type="Proteomes" id="UP001374584"/>
    </source>
</evidence>
<protein>
    <submittedName>
        <fullName evidence="2">Uncharacterized protein</fullName>
    </submittedName>
</protein>
<reference evidence="2 3" key="1">
    <citation type="submission" date="2024-01" db="EMBL/GenBank/DDBJ databases">
        <title>The genomes of 5 underutilized Papilionoideae crops provide insights into root nodulation and disease resistanc.</title>
        <authorList>
            <person name="Jiang F."/>
        </authorList>
    </citation>
    <scope>NUCLEOTIDE SEQUENCE [LARGE SCALE GENOMIC DNA]</scope>
    <source>
        <strain evidence="2">JINMINGXINNONG_FW02</strain>
        <tissue evidence="2">Leaves</tissue>
    </source>
</reference>
<dbReference type="AlphaFoldDB" id="A0AAN9LV12"/>
<feature type="compositionally biased region" description="Basic and acidic residues" evidence="1">
    <location>
        <begin position="54"/>
        <end position="67"/>
    </location>
</feature>
<evidence type="ECO:0000256" key="1">
    <source>
        <dbReference type="SAM" id="MobiDB-lite"/>
    </source>
</evidence>
<organism evidence="2 3">
    <name type="scientific">Phaseolus coccineus</name>
    <name type="common">Scarlet runner bean</name>
    <name type="synonym">Phaseolus multiflorus</name>
    <dbReference type="NCBI Taxonomy" id="3886"/>
    <lineage>
        <taxon>Eukaryota</taxon>
        <taxon>Viridiplantae</taxon>
        <taxon>Streptophyta</taxon>
        <taxon>Embryophyta</taxon>
        <taxon>Tracheophyta</taxon>
        <taxon>Spermatophyta</taxon>
        <taxon>Magnoliopsida</taxon>
        <taxon>eudicotyledons</taxon>
        <taxon>Gunneridae</taxon>
        <taxon>Pentapetalae</taxon>
        <taxon>rosids</taxon>
        <taxon>fabids</taxon>
        <taxon>Fabales</taxon>
        <taxon>Fabaceae</taxon>
        <taxon>Papilionoideae</taxon>
        <taxon>50 kb inversion clade</taxon>
        <taxon>NPAAA clade</taxon>
        <taxon>indigoferoid/millettioid clade</taxon>
        <taxon>Phaseoleae</taxon>
        <taxon>Phaseolus</taxon>
    </lineage>
</organism>
<proteinExistence type="predicted"/>
<dbReference type="Proteomes" id="UP001374584">
    <property type="component" value="Unassembled WGS sequence"/>
</dbReference>
<accession>A0AAN9LV12</accession>
<comment type="caution">
    <text evidence="2">The sequence shown here is derived from an EMBL/GenBank/DDBJ whole genome shotgun (WGS) entry which is preliminary data.</text>
</comment>
<name>A0AAN9LV12_PHACN</name>
<gene>
    <name evidence="2" type="ORF">VNO80_25305</name>
</gene>
<evidence type="ECO:0000313" key="2">
    <source>
        <dbReference type="EMBL" id="KAK7342356.1"/>
    </source>
</evidence>
<feature type="region of interest" description="Disordered" evidence="1">
    <location>
        <begin position="38"/>
        <end position="89"/>
    </location>
</feature>
<keyword evidence="3" id="KW-1185">Reference proteome</keyword>
<dbReference type="EMBL" id="JAYMYR010000009">
    <property type="protein sequence ID" value="KAK7342356.1"/>
    <property type="molecule type" value="Genomic_DNA"/>
</dbReference>
<sequence length="89" mass="9556">MPQLEQEKDLAARAKLLKAAAQALPAEDLKLKAVAEVASSKDEDTCSGPIFRRTQRDAPKPTEHSASDGRAPSQQAPPPNPSPLRDIMV</sequence>